<organism evidence="2 3">
    <name type="scientific">Trypanosoma cruzi Dm28c</name>
    <dbReference type="NCBI Taxonomy" id="1416333"/>
    <lineage>
        <taxon>Eukaryota</taxon>
        <taxon>Discoba</taxon>
        <taxon>Euglenozoa</taxon>
        <taxon>Kinetoplastea</taxon>
        <taxon>Metakinetoplastina</taxon>
        <taxon>Trypanosomatida</taxon>
        <taxon>Trypanosomatidae</taxon>
        <taxon>Trypanosoma</taxon>
        <taxon>Schizotrypanum</taxon>
    </lineage>
</organism>
<comment type="caution">
    <text evidence="2">The sequence shown here is derived from an EMBL/GenBank/DDBJ whole genome shotgun (WGS) entry which is preliminary data.</text>
</comment>
<accession>V5B164</accession>
<name>V5B164_TRYCR</name>
<dbReference type="Proteomes" id="UP000017861">
    <property type="component" value="Unassembled WGS sequence"/>
</dbReference>
<dbReference type="SUPFAM" id="SSF56219">
    <property type="entry name" value="DNase I-like"/>
    <property type="match status" value="1"/>
</dbReference>
<dbReference type="InterPro" id="IPR036691">
    <property type="entry name" value="Endo/exonu/phosph_ase_sf"/>
</dbReference>
<sequence length="336" mass="36527">MTDKALPVTFHTYPRAHRRQGWIPHVCTWNVGALDAAALGFAARYDPHVLCVQEVWQPLLAICTSLHGAAFDLLGAPHSTGKGYCCGLATLVRGLPPRGILSFSQFLPAVRNSRTTADTEGCGVSMESAIFTGTFSTAACAHAPTRRTVGAREHMSTVLHHLVTHIVGVPFCLSRSAEERAHGCSVSLATAAYPGTKLVMRNPRRRPTSRSSQTHGAPASSHWPKVLFVPDSSSQRLAAPLQQATGNPRARTLLSLVWKRPHWPASAEVFRTNTDDCYDHCSPPSHAHAVGAARMPHSRHAKNFARKRLLLPLDPPRHDPTPGRLSGVRKALQLPH</sequence>
<feature type="region of interest" description="Disordered" evidence="1">
    <location>
        <begin position="313"/>
        <end position="336"/>
    </location>
</feature>
<evidence type="ECO:0000313" key="3">
    <source>
        <dbReference type="Proteomes" id="UP000017861"/>
    </source>
</evidence>
<protein>
    <recommendedName>
        <fullName evidence="4">Endonuclease/exonuclease/phosphatase domain-containing protein</fullName>
    </recommendedName>
</protein>
<evidence type="ECO:0000256" key="1">
    <source>
        <dbReference type="SAM" id="MobiDB-lite"/>
    </source>
</evidence>
<dbReference type="OrthoDB" id="10459906at2759"/>
<evidence type="ECO:0000313" key="2">
    <source>
        <dbReference type="EMBL" id="ESS58068.1"/>
    </source>
</evidence>
<reference evidence="2 3" key="1">
    <citation type="journal article" date="2014" name="Genome Announc.">
        <title>Trypanosoma cruzi Clone Dm28c Draft Genome Sequence.</title>
        <authorList>
            <person name="Grisard E.C."/>
            <person name="Teixeira S.M."/>
            <person name="de Almeida L.G."/>
            <person name="Stoco P.H."/>
            <person name="Gerber A.L."/>
            <person name="Talavera-Lopez C."/>
            <person name="Lima O.C."/>
            <person name="Andersson B."/>
            <person name="de Vasconcelos A.T."/>
        </authorList>
    </citation>
    <scope>NUCLEOTIDE SEQUENCE [LARGE SCALE GENOMIC DNA]</scope>
    <source>
        <strain evidence="2 3">Dm28c</strain>
    </source>
</reference>
<dbReference type="AlphaFoldDB" id="V5B164"/>
<dbReference type="VEuPathDB" id="TriTrypDB:TCDM_12396"/>
<dbReference type="EMBL" id="AYLP01000562">
    <property type="protein sequence ID" value="ESS58068.1"/>
    <property type="molecule type" value="Genomic_DNA"/>
</dbReference>
<feature type="region of interest" description="Disordered" evidence="1">
    <location>
        <begin position="200"/>
        <end position="225"/>
    </location>
</feature>
<gene>
    <name evidence="2" type="ORF">TCDM_12396</name>
</gene>
<evidence type="ECO:0008006" key="4">
    <source>
        <dbReference type="Google" id="ProtNLM"/>
    </source>
</evidence>
<proteinExistence type="predicted"/>